<dbReference type="SUPFAM" id="SSF55729">
    <property type="entry name" value="Acyl-CoA N-acyltransferases (Nat)"/>
    <property type="match status" value="1"/>
</dbReference>
<dbReference type="InterPro" id="IPR000182">
    <property type="entry name" value="GNAT_dom"/>
</dbReference>
<comment type="caution">
    <text evidence="3">The sequence shown here is derived from an EMBL/GenBank/DDBJ whole genome shotgun (WGS) entry which is preliminary data.</text>
</comment>
<evidence type="ECO:0000259" key="1">
    <source>
        <dbReference type="PROSITE" id="PS51186"/>
    </source>
</evidence>
<keyword evidence="3" id="KW-0808">Transferase</keyword>
<gene>
    <name evidence="3" type="ORF">B0H24_101216</name>
    <name evidence="2" type="ORF">BY455_11316</name>
</gene>
<feature type="domain" description="N-acetyltransferase" evidence="1">
    <location>
        <begin position="1"/>
        <end position="158"/>
    </location>
</feature>
<dbReference type="InterPro" id="IPR016181">
    <property type="entry name" value="Acyl_CoA_acyltransferase"/>
</dbReference>
<evidence type="ECO:0000313" key="5">
    <source>
        <dbReference type="Proteomes" id="UP000239648"/>
    </source>
</evidence>
<reference evidence="3 4" key="2">
    <citation type="submission" date="2018-02" db="EMBL/GenBank/DDBJ databases">
        <title>Subsurface microbial communities from deep shales in Ohio and West Virginia, USA.</title>
        <authorList>
            <person name="Wrighton K."/>
        </authorList>
    </citation>
    <scope>NUCLEOTIDE SEQUENCE [LARGE SCALE GENOMIC DNA]</scope>
    <source>
        <strain evidence="3 4">UTICA-S1B9</strain>
    </source>
</reference>
<dbReference type="Pfam" id="PF13302">
    <property type="entry name" value="Acetyltransf_3"/>
    <property type="match status" value="1"/>
</dbReference>
<dbReference type="PANTHER" id="PTHR43415:SF3">
    <property type="entry name" value="GNAT-FAMILY ACETYLTRANSFERASE"/>
    <property type="match status" value="1"/>
</dbReference>
<dbReference type="AlphaFoldDB" id="A0A2S6G615"/>
<dbReference type="Proteomes" id="UP000239446">
    <property type="component" value="Unassembled WGS sequence"/>
</dbReference>
<dbReference type="GO" id="GO:0016747">
    <property type="term" value="F:acyltransferase activity, transferring groups other than amino-acyl groups"/>
    <property type="evidence" value="ECO:0007669"/>
    <property type="project" value="InterPro"/>
</dbReference>
<keyword evidence="5" id="KW-1185">Reference proteome</keyword>
<sequence>MTSEDLEQVLAWRNHPEVRRFMYTTHEISLDEHRYWFERTNRDPNTHLRIYEKDSEAVGFVNVSRTRSPEIADWGFYVSPAAPKGIGGSLGSEALNFSFNELKLHKLCGQALGFNERSIAFHKRLGFIEEGRLREQHFDGKNYHDVVCFGLLASEWQPQEVK</sequence>
<evidence type="ECO:0000313" key="2">
    <source>
        <dbReference type="EMBL" id="PPK51319.1"/>
    </source>
</evidence>
<dbReference type="NCBIfam" id="TIGR03585">
    <property type="entry name" value="PseH"/>
    <property type="match status" value="1"/>
</dbReference>
<protein>
    <submittedName>
        <fullName evidence="3">UDP-4-amino-4, 6-dideoxy-N-acetyl-beta-L-altrosamine N-acetyltransferase</fullName>
    </submittedName>
</protein>
<dbReference type="OrthoDB" id="5358891at2"/>
<dbReference type="EMBL" id="PTIT01000013">
    <property type="protein sequence ID" value="PPK51319.1"/>
    <property type="molecule type" value="Genomic_DNA"/>
</dbReference>
<accession>A0A2S6G615</accession>
<evidence type="ECO:0000313" key="4">
    <source>
        <dbReference type="Proteomes" id="UP000239446"/>
    </source>
</evidence>
<reference evidence="2 5" key="1">
    <citation type="submission" date="2018-02" db="EMBL/GenBank/DDBJ databases">
        <title>Deep subsurface shale carbon reservoir microbial communities from Ohio and West Virginia, USA.</title>
        <authorList>
            <person name="Wrighton K."/>
        </authorList>
    </citation>
    <scope>NUCLEOTIDE SEQUENCE [LARGE SCALE GENOMIC DNA]</scope>
    <source>
        <strain evidence="2 5">UTICA-S1B6</strain>
    </source>
</reference>
<dbReference type="PANTHER" id="PTHR43415">
    <property type="entry name" value="SPERMIDINE N(1)-ACETYLTRANSFERASE"/>
    <property type="match status" value="1"/>
</dbReference>
<evidence type="ECO:0000313" key="3">
    <source>
        <dbReference type="EMBL" id="PPK54572.1"/>
    </source>
</evidence>
<dbReference type="EMBL" id="PTIU01000012">
    <property type="protein sequence ID" value="PPK54572.1"/>
    <property type="molecule type" value="Genomic_DNA"/>
</dbReference>
<dbReference type="PROSITE" id="PS51186">
    <property type="entry name" value="GNAT"/>
    <property type="match status" value="1"/>
</dbReference>
<dbReference type="Gene3D" id="3.40.630.30">
    <property type="match status" value="1"/>
</dbReference>
<organism evidence="3 4">
    <name type="scientific">Marinobacter persicus</name>
    <dbReference type="NCBI Taxonomy" id="930118"/>
    <lineage>
        <taxon>Bacteria</taxon>
        <taxon>Pseudomonadati</taxon>
        <taxon>Pseudomonadota</taxon>
        <taxon>Gammaproteobacteria</taxon>
        <taxon>Pseudomonadales</taxon>
        <taxon>Marinobacteraceae</taxon>
        <taxon>Marinobacter</taxon>
    </lineage>
</organism>
<dbReference type="InterPro" id="IPR020036">
    <property type="entry name" value="PseH"/>
</dbReference>
<name>A0A2S6G615_9GAMM</name>
<proteinExistence type="predicted"/>
<dbReference type="Proteomes" id="UP000239648">
    <property type="component" value="Unassembled WGS sequence"/>
</dbReference>